<organism evidence="1 2">
    <name type="scientific">Coptis chinensis</name>
    <dbReference type="NCBI Taxonomy" id="261450"/>
    <lineage>
        <taxon>Eukaryota</taxon>
        <taxon>Viridiplantae</taxon>
        <taxon>Streptophyta</taxon>
        <taxon>Embryophyta</taxon>
        <taxon>Tracheophyta</taxon>
        <taxon>Spermatophyta</taxon>
        <taxon>Magnoliopsida</taxon>
        <taxon>Ranunculales</taxon>
        <taxon>Ranunculaceae</taxon>
        <taxon>Coptidoideae</taxon>
        <taxon>Coptis</taxon>
    </lineage>
</organism>
<comment type="caution">
    <text evidence="1">The sequence shown here is derived from an EMBL/GenBank/DDBJ whole genome shotgun (WGS) entry which is preliminary data.</text>
</comment>
<reference evidence="1 2" key="1">
    <citation type="submission" date="2020-10" db="EMBL/GenBank/DDBJ databases">
        <title>The Coptis chinensis genome and diversification of protoberbering-type alkaloids.</title>
        <authorList>
            <person name="Wang B."/>
            <person name="Shu S."/>
            <person name="Song C."/>
            <person name="Liu Y."/>
        </authorList>
    </citation>
    <scope>NUCLEOTIDE SEQUENCE [LARGE SCALE GENOMIC DNA]</scope>
    <source>
        <strain evidence="1">HL-2020</strain>
        <tissue evidence="1">Leaf</tissue>
    </source>
</reference>
<protein>
    <submittedName>
        <fullName evidence="1">Uncharacterized protein</fullName>
    </submittedName>
</protein>
<dbReference type="EMBL" id="JADFTS010000003">
    <property type="protein sequence ID" value="KAF9613345.1"/>
    <property type="molecule type" value="Genomic_DNA"/>
</dbReference>
<gene>
    <name evidence="1" type="ORF">IFM89_007074</name>
</gene>
<evidence type="ECO:0000313" key="1">
    <source>
        <dbReference type="EMBL" id="KAF9613345.1"/>
    </source>
</evidence>
<evidence type="ECO:0000313" key="2">
    <source>
        <dbReference type="Proteomes" id="UP000631114"/>
    </source>
</evidence>
<name>A0A835LZI4_9MAGN</name>
<dbReference type="AlphaFoldDB" id="A0A835LZI4"/>
<dbReference type="Proteomes" id="UP000631114">
    <property type="component" value="Unassembled WGS sequence"/>
</dbReference>
<keyword evidence="2" id="KW-1185">Reference proteome</keyword>
<accession>A0A835LZI4</accession>
<proteinExistence type="predicted"/>
<sequence>MHEFFKQFGDIKNLRIARKKKVS</sequence>